<comment type="caution">
    <text evidence="8">The sequence shown here is derived from an EMBL/GenBank/DDBJ whole genome shotgun (WGS) entry which is preliminary data.</text>
</comment>
<accession>A0ABD5V6V9</accession>
<evidence type="ECO:0000256" key="2">
    <source>
        <dbReference type="ARBA" id="ARBA00022630"/>
    </source>
</evidence>
<evidence type="ECO:0000313" key="9">
    <source>
        <dbReference type="Proteomes" id="UP001596312"/>
    </source>
</evidence>
<keyword evidence="3" id="KW-0288">FMN</keyword>
<gene>
    <name evidence="8" type="ORF">ACFQGH_15015</name>
</gene>
<dbReference type="PANTHER" id="PTHR43303">
    <property type="entry name" value="NADPH DEHYDROGENASE C23G7.10C-RELATED"/>
    <property type="match status" value="1"/>
</dbReference>
<dbReference type="PANTHER" id="PTHR43303:SF4">
    <property type="entry name" value="NADPH DEHYDROGENASE C23G7.10C-RELATED"/>
    <property type="match status" value="1"/>
</dbReference>
<keyword evidence="5" id="KW-0560">Oxidoreductase</keyword>
<keyword evidence="9" id="KW-1185">Reference proteome</keyword>
<dbReference type="Pfam" id="PF00724">
    <property type="entry name" value="Oxidored_FMN"/>
    <property type="match status" value="1"/>
</dbReference>
<dbReference type="CDD" id="cd02932">
    <property type="entry name" value="OYE_YqiM_FMN"/>
    <property type="match status" value="1"/>
</dbReference>
<comment type="cofactor">
    <cofactor evidence="1">
        <name>FMN</name>
        <dbReference type="ChEBI" id="CHEBI:58210"/>
    </cofactor>
</comment>
<evidence type="ECO:0000256" key="3">
    <source>
        <dbReference type="ARBA" id="ARBA00022643"/>
    </source>
</evidence>
<name>A0ABD5V6V9_9EURY</name>
<reference evidence="8 9" key="1">
    <citation type="journal article" date="2019" name="Int. J. Syst. Evol. Microbiol.">
        <title>The Global Catalogue of Microorganisms (GCM) 10K type strain sequencing project: providing services to taxonomists for standard genome sequencing and annotation.</title>
        <authorList>
            <consortium name="The Broad Institute Genomics Platform"/>
            <consortium name="The Broad Institute Genome Sequencing Center for Infectious Disease"/>
            <person name="Wu L."/>
            <person name="Ma J."/>
        </authorList>
    </citation>
    <scope>NUCLEOTIDE SEQUENCE [LARGE SCALE GENOMIC DNA]</scope>
    <source>
        <strain evidence="8 9">CGMCC 1.3240</strain>
    </source>
</reference>
<feature type="region of interest" description="Disordered" evidence="6">
    <location>
        <begin position="115"/>
        <end position="135"/>
    </location>
</feature>
<dbReference type="Gene3D" id="3.20.20.70">
    <property type="entry name" value="Aldolase class I"/>
    <property type="match status" value="1"/>
</dbReference>
<feature type="domain" description="NADH:flavin oxidoreductase/NADH oxidase N-terminal" evidence="7">
    <location>
        <begin position="11"/>
        <end position="355"/>
    </location>
</feature>
<evidence type="ECO:0000256" key="6">
    <source>
        <dbReference type="SAM" id="MobiDB-lite"/>
    </source>
</evidence>
<dbReference type="RefSeq" id="WP_340605077.1">
    <property type="nucleotide sequence ID" value="NZ_JBBMXV010000004.1"/>
</dbReference>
<feature type="compositionally biased region" description="Basic and acidic residues" evidence="6">
    <location>
        <begin position="120"/>
        <end position="132"/>
    </location>
</feature>
<proteinExistence type="predicted"/>
<evidence type="ECO:0000256" key="5">
    <source>
        <dbReference type="ARBA" id="ARBA00023002"/>
    </source>
</evidence>
<dbReference type="AlphaFoldDB" id="A0ABD5V6V9"/>
<protein>
    <submittedName>
        <fullName evidence="8">NADH:flavin oxidoreductase/NADH oxidase</fullName>
    </submittedName>
</protein>
<evidence type="ECO:0000256" key="1">
    <source>
        <dbReference type="ARBA" id="ARBA00001917"/>
    </source>
</evidence>
<evidence type="ECO:0000259" key="7">
    <source>
        <dbReference type="Pfam" id="PF00724"/>
    </source>
</evidence>
<dbReference type="InterPro" id="IPR044152">
    <property type="entry name" value="YqjM-like"/>
</dbReference>
<dbReference type="SUPFAM" id="SSF51395">
    <property type="entry name" value="FMN-linked oxidoreductases"/>
    <property type="match status" value="1"/>
</dbReference>
<dbReference type="Proteomes" id="UP001596312">
    <property type="component" value="Unassembled WGS sequence"/>
</dbReference>
<dbReference type="EMBL" id="JBHSXQ010000004">
    <property type="protein sequence ID" value="MFC6906506.1"/>
    <property type="molecule type" value="Genomic_DNA"/>
</dbReference>
<organism evidence="8 9">
    <name type="scientific">Halalkalicoccus tibetensis</name>
    <dbReference type="NCBI Taxonomy" id="175632"/>
    <lineage>
        <taxon>Archaea</taxon>
        <taxon>Methanobacteriati</taxon>
        <taxon>Methanobacteriota</taxon>
        <taxon>Stenosarchaea group</taxon>
        <taxon>Halobacteria</taxon>
        <taxon>Halobacteriales</taxon>
        <taxon>Halococcaceae</taxon>
        <taxon>Halalkalicoccus</taxon>
    </lineage>
</organism>
<evidence type="ECO:0000313" key="8">
    <source>
        <dbReference type="EMBL" id="MFC6906506.1"/>
    </source>
</evidence>
<evidence type="ECO:0000256" key="4">
    <source>
        <dbReference type="ARBA" id="ARBA00022857"/>
    </source>
</evidence>
<keyword evidence="2" id="KW-0285">Flavoprotein</keyword>
<dbReference type="GO" id="GO:0016491">
    <property type="term" value="F:oxidoreductase activity"/>
    <property type="evidence" value="ECO:0007669"/>
    <property type="project" value="UniProtKB-KW"/>
</dbReference>
<sequence length="371" mass="40982">MTETEDEDPDLLSPLAIRGTELPNRVMVSPMCQYSCEERDGIATEWHRTHLNSRAVGGAGVVMTEAMAVSPEGRITPEDLGIWSDEHAEALAPITGFVREQGSVPAIQLAHAGRKASKSRPWEGSEPVHPEDGGWEVVAPSETSWPYDGKAPEQRAMSQSDIEGFVEDFRRAAERALEIGFEVAEVHAAHGYLLHEFLSPATNDRDDEYGGDFENRTRLTREVTQTVREVWPDEKPVFVRISGTDWLPDQDSWTIEESIELADELHELGADLIDVSSGGLDPTQQLPEEGSVGQLPLAERIREETDSDIAVGAVGGITEAEQADSLIREGRADLAIIGRKHLRDPYFTLHAARELDAADRVETPPQYQRGF</sequence>
<dbReference type="InterPro" id="IPR013785">
    <property type="entry name" value="Aldolase_TIM"/>
</dbReference>
<keyword evidence="4" id="KW-0521">NADP</keyword>
<dbReference type="InterPro" id="IPR001155">
    <property type="entry name" value="OxRdtase_FMN_N"/>
</dbReference>